<feature type="region of interest" description="Disordered" evidence="1">
    <location>
        <begin position="218"/>
        <end position="250"/>
    </location>
</feature>
<name>A0A161W167_9CLOT</name>
<feature type="compositionally biased region" description="Basic and acidic residues" evidence="1">
    <location>
        <begin position="82"/>
        <end position="103"/>
    </location>
</feature>
<feature type="region of interest" description="Disordered" evidence="1">
    <location>
        <begin position="52"/>
        <end position="112"/>
    </location>
</feature>
<keyword evidence="5" id="KW-1185">Reference proteome</keyword>
<dbReference type="PROSITE" id="PS51178">
    <property type="entry name" value="PASTA"/>
    <property type="match status" value="1"/>
</dbReference>
<feature type="compositionally biased region" description="Polar residues" evidence="1">
    <location>
        <begin position="235"/>
        <end position="250"/>
    </location>
</feature>
<dbReference type="CDD" id="cd06577">
    <property type="entry name" value="PASTA_pknB"/>
    <property type="match status" value="1"/>
</dbReference>
<sequence>MRKSGGNCKKDSKVILRGIKIFIAVIAVVLCVPQIPFAASQPKQTTVNKTLTDIQGENESKKSNEVTKQDNTANSDKQVTQTKEEEKGSVGKNSESKDKEDTQYKGVDLSNDPDYRAQLKKIYSEEDLKRLDAPRKWVTMPNVEGMTEADAIRTMKSLGIVVRVAYEDYSAVHVNFPYEDGTCVKQDITAGQQWNTDASVFIYIQRKDNKLEKLPVKEEVKTTPKSAETSKHTESTGAANEAVQLTKSSN</sequence>
<organism evidence="4 5">
    <name type="scientific">Clostridium magnum DSM 2767</name>
    <dbReference type="NCBI Taxonomy" id="1121326"/>
    <lineage>
        <taxon>Bacteria</taxon>
        <taxon>Bacillati</taxon>
        <taxon>Bacillota</taxon>
        <taxon>Clostridia</taxon>
        <taxon>Eubacteriales</taxon>
        <taxon>Clostridiaceae</taxon>
        <taxon>Clostridium</taxon>
    </lineage>
</organism>
<dbReference type="EMBL" id="LWAE01000013">
    <property type="protein sequence ID" value="KZL88890.1"/>
    <property type="molecule type" value="Genomic_DNA"/>
</dbReference>
<reference evidence="4 5" key="1">
    <citation type="submission" date="2016-04" db="EMBL/GenBank/DDBJ databases">
        <title>Genome sequence of Clostridium magnum DSM 2767.</title>
        <authorList>
            <person name="Poehlein A."/>
            <person name="Uhlig R."/>
            <person name="Fischer R."/>
            <person name="Bahl H."/>
            <person name="Daniel R."/>
        </authorList>
    </citation>
    <scope>NUCLEOTIDE SEQUENCE [LARGE SCALE GENOMIC DNA]</scope>
    <source>
        <strain evidence="4 5">DSM 2767</strain>
    </source>
</reference>
<dbReference type="Proteomes" id="UP000076603">
    <property type="component" value="Unassembled WGS sequence"/>
</dbReference>
<dbReference type="AlphaFoldDB" id="A0A161W167"/>
<proteinExistence type="predicted"/>
<feature type="transmembrane region" description="Helical" evidence="2">
    <location>
        <begin position="21"/>
        <end position="39"/>
    </location>
</feature>
<dbReference type="Gene3D" id="3.30.10.20">
    <property type="match status" value="1"/>
</dbReference>
<keyword evidence="2" id="KW-1133">Transmembrane helix</keyword>
<dbReference type="OrthoDB" id="10006716at2"/>
<dbReference type="RefSeq" id="WP_066630404.1">
    <property type="nucleotide sequence ID" value="NZ_FQXL01000030.1"/>
</dbReference>
<dbReference type="STRING" id="1121326.CLMAG_57940"/>
<keyword evidence="2" id="KW-0472">Membrane</keyword>
<accession>A0A161W167</accession>
<dbReference type="PATRIC" id="fig|1121326.3.peg.5854"/>
<evidence type="ECO:0000313" key="4">
    <source>
        <dbReference type="EMBL" id="KZL88890.1"/>
    </source>
</evidence>
<protein>
    <submittedName>
        <fullName evidence="4">PASTA domain protein</fullName>
    </submittedName>
</protein>
<keyword evidence="2" id="KW-0812">Transmembrane</keyword>
<feature type="domain" description="PASTA" evidence="3">
    <location>
        <begin position="133"/>
        <end position="217"/>
    </location>
</feature>
<comment type="caution">
    <text evidence="4">The sequence shown here is derived from an EMBL/GenBank/DDBJ whole genome shotgun (WGS) entry which is preliminary data.</text>
</comment>
<evidence type="ECO:0000256" key="2">
    <source>
        <dbReference type="SAM" id="Phobius"/>
    </source>
</evidence>
<dbReference type="SMART" id="SM00740">
    <property type="entry name" value="PASTA"/>
    <property type="match status" value="1"/>
</dbReference>
<gene>
    <name evidence="4" type="ORF">CLMAG_57940</name>
</gene>
<dbReference type="InterPro" id="IPR005543">
    <property type="entry name" value="PASTA_dom"/>
</dbReference>
<evidence type="ECO:0000256" key="1">
    <source>
        <dbReference type="SAM" id="MobiDB-lite"/>
    </source>
</evidence>
<evidence type="ECO:0000313" key="5">
    <source>
        <dbReference type="Proteomes" id="UP000076603"/>
    </source>
</evidence>
<feature type="compositionally biased region" description="Basic and acidic residues" evidence="1">
    <location>
        <begin position="58"/>
        <end position="68"/>
    </location>
</feature>
<feature type="compositionally biased region" description="Polar residues" evidence="1">
    <location>
        <begin position="69"/>
        <end position="81"/>
    </location>
</feature>
<dbReference type="Pfam" id="PF03793">
    <property type="entry name" value="PASTA"/>
    <property type="match status" value="1"/>
</dbReference>
<feature type="compositionally biased region" description="Basic and acidic residues" evidence="1">
    <location>
        <begin position="218"/>
        <end position="234"/>
    </location>
</feature>
<evidence type="ECO:0000259" key="3">
    <source>
        <dbReference type="PROSITE" id="PS51178"/>
    </source>
</evidence>